<organism evidence="2 3">
    <name type="scientific">Colletotrichum musicola</name>
    <dbReference type="NCBI Taxonomy" id="2175873"/>
    <lineage>
        <taxon>Eukaryota</taxon>
        <taxon>Fungi</taxon>
        <taxon>Dikarya</taxon>
        <taxon>Ascomycota</taxon>
        <taxon>Pezizomycotina</taxon>
        <taxon>Sordariomycetes</taxon>
        <taxon>Hypocreomycetidae</taxon>
        <taxon>Glomerellales</taxon>
        <taxon>Glomerellaceae</taxon>
        <taxon>Colletotrichum</taxon>
        <taxon>Colletotrichum orchidearum species complex</taxon>
    </lineage>
</organism>
<dbReference type="EMBL" id="WIGM01000239">
    <property type="protein sequence ID" value="KAF6832355.1"/>
    <property type="molecule type" value="Genomic_DNA"/>
</dbReference>
<evidence type="ECO:0000256" key="1">
    <source>
        <dbReference type="SAM" id="MobiDB-lite"/>
    </source>
</evidence>
<feature type="compositionally biased region" description="Polar residues" evidence="1">
    <location>
        <begin position="53"/>
        <end position="62"/>
    </location>
</feature>
<proteinExistence type="predicted"/>
<comment type="caution">
    <text evidence="2">The sequence shown here is derived from an EMBL/GenBank/DDBJ whole genome shotgun (WGS) entry which is preliminary data.</text>
</comment>
<dbReference type="OrthoDB" id="3819888at2759"/>
<dbReference type="InterPro" id="IPR043129">
    <property type="entry name" value="ATPase_NBD"/>
</dbReference>
<name>A0A8H6NH36_9PEZI</name>
<gene>
    <name evidence="2" type="ORF">CMUS01_06969</name>
</gene>
<dbReference type="Proteomes" id="UP000639643">
    <property type="component" value="Unassembled WGS sequence"/>
</dbReference>
<feature type="region of interest" description="Disordered" evidence="1">
    <location>
        <begin position="1"/>
        <end position="136"/>
    </location>
</feature>
<protein>
    <submittedName>
        <fullName evidence="2">Uncharacterized protein</fullName>
    </submittedName>
</protein>
<evidence type="ECO:0000313" key="2">
    <source>
        <dbReference type="EMBL" id="KAF6832355.1"/>
    </source>
</evidence>
<keyword evidence="3" id="KW-1185">Reference proteome</keyword>
<reference evidence="2" key="1">
    <citation type="journal article" date="2020" name="Phytopathology">
        <title>Genome Sequence Resources of Colletotrichum truncatum, C. plurivorum, C. musicola, and C. sojae: Four Species Pathogenic to Soybean (Glycine max).</title>
        <authorList>
            <person name="Rogerio F."/>
            <person name="Boufleur T.R."/>
            <person name="Ciampi-Guillardi M."/>
            <person name="Sukno S.A."/>
            <person name="Thon M.R."/>
            <person name="Massola Junior N.S."/>
            <person name="Baroncelli R."/>
        </authorList>
    </citation>
    <scope>NUCLEOTIDE SEQUENCE</scope>
    <source>
        <strain evidence="2">LFN0074</strain>
    </source>
</reference>
<evidence type="ECO:0000313" key="3">
    <source>
        <dbReference type="Proteomes" id="UP000639643"/>
    </source>
</evidence>
<dbReference type="SUPFAM" id="SSF53067">
    <property type="entry name" value="Actin-like ATPase domain"/>
    <property type="match status" value="1"/>
</dbReference>
<sequence>MPSTKSVKKAGAAKKLPPINRRRSIRVKSIELGDPVSPGSDESSADLSEDLATSLSLGSSDEVSPHRRSVESTVHVATDFAPKPAWHKSSQKAPKHETQITTPTKPTRKDGSKAGSGQTIGHKRAGSDLGVPAKRKRDSPLTHAYLGIDNGSSALRATLIVKGDIKDEFIDVHDPDFIPLERNGPRFDFPSAINPNLNLVGHDAIRSGKWVNVKFLFYELVRMMNVSNPEVSESVKNKIDKTFRDDDCVATGTDRDSLIAGTVLGLIVQYFQNVERATASTCAKSHKFGLYYDSIVVTIPSSWNEPFQDVYTSILMKAFPHIKSSGIVFVHESEAIGHYLMSEHVVTGLRQIEETAEAPYAVMVVDFGGHTVNGTTIFLNWGGDQSKDPAFYTRPAWGAPGGAEIYAQVIEEAILNDPEIVSHPNRDEHVRQLMASFKQKQRGLRGEPFVLNSDFGNWYMSDASVAASLHDRAFRAPLDLVRKKIRNAAKKSSFVTVVILTGGSYLNDAARQETIEEVKRHENQNWRHVALHEEVHDTVISSPMLVARGAALALANVITVSEFLNAGAAFALRSTSVKDFVHFPHILLRGDASTKVTVKIETDAELHISCDPLHDPREVEGHGRVNAHNTYDFLDLGIRREGRYSYEMKYVCRQGKDTMRLIEETLGRGSAILRKRM</sequence>
<accession>A0A8H6NH36</accession>
<dbReference type="AlphaFoldDB" id="A0A8H6NH36"/>
<feature type="compositionally biased region" description="Basic residues" evidence="1">
    <location>
        <begin position="1"/>
        <end position="12"/>
    </location>
</feature>